<dbReference type="EMBL" id="MFFB01000011">
    <property type="protein sequence ID" value="OGE94699.1"/>
    <property type="molecule type" value="Genomic_DNA"/>
</dbReference>
<dbReference type="InterPro" id="IPR001387">
    <property type="entry name" value="Cro/C1-type_HTH"/>
</dbReference>
<dbReference type="SMART" id="SM00530">
    <property type="entry name" value="HTH_XRE"/>
    <property type="match status" value="1"/>
</dbReference>
<dbReference type="Proteomes" id="UP000177281">
    <property type="component" value="Unassembled WGS sequence"/>
</dbReference>
<dbReference type="AlphaFoldDB" id="A0A1F5PXR4"/>
<dbReference type="PROSITE" id="PS50943">
    <property type="entry name" value="HTH_CROC1"/>
    <property type="match status" value="1"/>
</dbReference>
<proteinExistence type="predicted"/>
<dbReference type="GO" id="GO:0003677">
    <property type="term" value="F:DNA binding"/>
    <property type="evidence" value="ECO:0007669"/>
    <property type="project" value="InterPro"/>
</dbReference>
<evidence type="ECO:0000313" key="2">
    <source>
        <dbReference type="EMBL" id="OGE94699.1"/>
    </source>
</evidence>
<evidence type="ECO:0000259" key="1">
    <source>
        <dbReference type="PROSITE" id="PS50943"/>
    </source>
</evidence>
<gene>
    <name evidence="2" type="ORF">A3B10_04700</name>
</gene>
<dbReference type="SUPFAM" id="SSF47413">
    <property type="entry name" value="lambda repressor-like DNA-binding domains"/>
    <property type="match status" value="1"/>
</dbReference>
<accession>A0A1F5PXR4</accession>
<dbReference type="InterPro" id="IPR010982">
    <property type="entry name" value="Lambda_DNA-bd_dom_sf"/>
</dbReference>
<protein>
    <recommendedName>
        <fullName evidence="1">HTH cro/C1-type domain-containing protein</fullName>
    </recommendedName>
</protein>
<dbReference type="STRING" id="1817841.A3B10_04700"/>
<sequence>MTKAIFSKDHRHIVERLKKARIEAGLDQIAVAKRLKKTQSHVSKIEAGQRNIDVVELKQLARIYNKSMDYFLE</sequence>
<name>A0A1F5PXR4_9BACT</name>
<feature type="domain" description="HTH cro/C1-type" evidence="1">
    <location>
        <begin position="17"/>
        <end position="71"/>
    </location>
</feature>
<comment type="caution">
    <text evidence="2">The sequence shown here is derived from an EMBL/GenBank/DDBJ whole genome shotgun (WGS) entry which is preliminary data.</text>
</comment>
<dbReference type="Gene3D" id="1.10.260.40">
    <property type="entry name" value="lambda repressor-like DNA-binding domains"/>
    <property type="match status" value="1"/>
</dbReference>
<dbReference type="CDD" id="cd00093">
    <property type="entry name" value="HTH_XRE"/>
    <property type="match status" value="1"/>
</dbReference>
<organism evidence="2 3">
    <name type="scientific">Candidatus Doudnabacteria bacterium RIFCSPLOWO2_01_FULL_44_21</name>
    <dbReference type="NCBI Taxonomy" id="1817841"/>
    <lineage>
        <taxon>Bacteria</taxon>
        <taxon>Candidatus Doudnaibacteriota</taxon>
    </lineage>
</organism>
<reference evidence="2 3" key="1">
    <citation type="journal article" date="2016" name="Nat. Commun.">
        <title>Thousands of microbial genomes shed light on interconnected biogeochemical processes in an aquifer system.</title>
        <authorList>
            <person name="Anantharaman K."/>
            <person name="Brown C.T."/>
            <person name="Hug L.A."/>
            <person name="Sharon I."/>
            <person name="Castelle C.J."/>
            <person name="Probst A.J."/>
            <person name="Thomas B.C."/>
            <person name="Singh A."/>
            <person name="Wilkins M.J."/>
            <person name="Karaoz U."/>
            <person name="Brodie E.L."/>
            <person name="Williams K.H."/>
            <person name="Hubbard S.S."/>
            <person name="Banfield J.F."/>
        </authorList>
    </citation>
    <scope>NUCLEOTIDE SEQUENCE [LARGE SCALE GENOMIC DNA]</scope>
</reference>
<evidence type="ECO:0000313" key="3">
    <source>
        <dbReference type="Proteomes" id="UP000177281"/>
    </source>
</evidence>
<dbReference type="Pfam" id="PF01381">
    <property type="entry name" value="HTH_3"/>
    <property type="match status" value="1"/>
</dbReference>